<accession>A0A1Y1RZW0</accession>
<proteinExistence type="inferred from homology"/>
<evidence type="ECO:0000256" key="3">
    <source>
        <dbReference type="ARBA" id="ARBA00022723"/>
    </source>
</evidence>
<feature type="binding site" evidence="6">
    <location>
        <position position="53"/>
    </location>
    <ligand>
        <name>Fe cation</name>
        <dbReference type="ChEBI" id="CHEBI:24875"/>
        <label>1</label>
    </ligand>
</feature>
<comment type="similarity">
    <text evidence="1 7">Belongs to the ferritin family. Prokaryotic subfamily.</text>
</comment>
<keyword evidence="10" id="KW-1185">Reference proteome</keyword>
<dbReference type="InterPro" id="IPR008331">
    <property type="entry name" value="Ferritin_DPS_dom"/>
</dbReference>
<dbReference type="Gene3D" id="1.20.1260.10">
    <property type="match status" value="1"/>
</dbReference>
<evidence type="ECO:0000313" key="10">
    <source>
        <dbReference type="Proteomes" id="UP000192343"/>
    </source>
</evidence>
<evidence type="ECO:0000256" key="4">
    <source>
        <dbReference type="ARBA" id="ARBA00023002"/>
    </source>
</evidence>
<dbReference type="Pfam" id="PF00210">
    <property type="entry name" value="Ferritin"/>
    <property type="match status" value="1"/>
</dbReference>
<comment type="caution">
    <text evidence="9">The sequence shown here is derived from an EMBL/GenBank/DDBJ whole genome shotgun (WGS) entry which is preliminary data.</text>
</comment>
<feature type="binding site" evidence="6">
    <location>
        <position position="50"/>
    </location>
    <ligand>
        <name>Fe cation</name>
        <dbReference type="ChEBI" id="CHEBI:24875"/>
        <label>1</label>
    </ligand>
</feature>
<evidence type="ECO:0000256" key="5">
    <source>
        <dbReference type="ARBA" id="ARBA00023004"/>
    </source>
</evidence>
<dbReference type="CDD" id="cd01055">
    <property type="entry name" value="Nonheme_Ferritin"/>
    <property type="match status" value="1"/>
</dbReference>
<dbReference type="EC" id="1.16.3.2" evidence="7"/>
<dbReference type="Proteomes" id="UP000192343">
    <property type="component" value="Unassembled WGS sequence"/>
</dbReference>
<reference evidence="9 10" key="1">
    <citation type="submission" date="2017-03" db="EMBL/GenBank/DDBJ databases">
        <title>Draft Genome sequence of Marispirochaeta sp. strain JC444.</title>
        <authorList>
            <person name="Shivani Y."/>
            <person name="Subhash Y."/>
            <person name="Sasikala C."/>
            <person name="Ramana C."/>
        </authorList>
    </citation>
    <scope>NUCLEOTIDE SEQUENCE [LARGE SCALE GENOMIC DNA]</scope>
    <source>
        <strain evidence="9 10">JC444</strain>
    </source>
</reference>
<evidence type="ECO:0000256" key="6">
    <source>
        <dbReference type="PIRSR" id="PIRSR601519-1"/>
    </source>
</evidence>
<dbReference type="GO" id="GO:0004322">
    <property type="term" value="F:ferroxidase activity"/>
    <property type="evidence" value="ECO:0007669"/>
    <property type="project" value="TreeGrafter"/>
</dbReference>
<evidence type="ECO:0000256" key="1">
    <source>
        <dbReference type="ARBA" id="ARBA00006950"/>
    </source>
</evidence>
<keyword evidence="7" id="KW-0963">Cytoplasm</keyword>
<protein>
    <recommendedName>
        <fullName evidence="7">Ferritin</fullName>
        <ecNumber evidence="7">1.16.3.2</ecNumber>
    </recommendedName>
</protein>
<sequence length="178" mass="20450">MISEKMSKALNEQINKEMYSGYLYMAMSAWCNDQGLEGFAHWFMVQYHEEMFHAMKIYEYLFDQGSKPVLLAIDKPQENWDSPMDVLKETLEHEKKVTASIHSLVALAEDEKDYASRIFLQWYVSEQVEEEKNASDMITRMEISAGAKGPGLYMVDRELKSRAVTIPTSFVGPLGAED</sequence>
<dbReference type="PANTHER" id="PTHR11431:SF127">
    <property type="entry name" value="BACTERIAL NON-HEME FERRITIN"/>
    <property type="match status" value="1"/>
</dbReference>
<comment type="function">
    <text evidence="7">Iron-storage protein.</text>
</comment>
<dbReference type="PROSITE" id="PS50905">
    <property type="entry name" value="FERRITIN_LIKE"/>
    <property type="match status" value="1"/>
</dbReference>
<dbReference type="RefSeq" id="WP_083049510.1">
    <property type="nucleotide sequence ID" value="NZ_CAXXQO010000003.1"/>
</dbReference>
<dbReference type="InterPro" id="IPR041719">
    <property type="entry name" value="Ferritin_prok"/>
</dbReference>
<evidence type="ECO:0000313" key="9">
    <source>
        <dbReference type="EMBL" id="ORC36331.1"/>
    </source>
</evidence>
<dbReference type="GO" id="GO:0008199">
    <property type="term" value="F:ferric iron binding"/>
    <property type="evidence" value="ECO:0007669"/>
    <property type="project" value="InterPro"/>
</dbReference>
<dbReference type="OrthoDB" id="9801481at2"/>
<dbReference type="EMBL" id="MWQY01000006">
    <property type="protein sequence ID" value="ORC36331.1"/>
    <property type="molecule type" value="Genomic_DNA"/>
</dbReference>
<dbReference type="GO" id="GO:0005829">
    <property type="term" value="C:cytosol"/>
    <property type="evidence" value="ECO:0007669"/>
    <property type="project" value="TreeGrafter"/>
</dbReference>
<evidence type="ECO:0000256" key="7">
    <source>
        <dbReference type="RuleBase" id="RU361145"/>
    </source>
</evidence>
<feature type="binding site" evidence="6">
    <location>
        <position position="127"/>
    </location>
    <ligand>
        <name>Fe cation</name>
        <dbReference type="ChEBI" id="CHEBI:24875"/>
        <label>1</label>
    </ligand>
</feature>
<dbReference type="STRING" id="1963862.B4O97_07005"/>
<name>A0A1Y1RZW0_9SPIO</name>
<feature type="binding site" evidence="6">
    <location>
        <position position="17"/>
    </location>
    <ligand>
        <name>Fe cation</name>
        <dbReference type="ChEBI" id="CHEBI:24875"/>
        <label>1</label>
    </ligand>
</feature>
<evidence type="ECO:0000256" key="2">
    <source>
        <dbReference type="ARBA" id="ARBA00022434"/>
    </source>
</evidence>
<dbReference type="GO" id="GO:0008198">
    <property type="term" value="F:ferrous iron binding"/>
    <property type="evidence" value="ECO:0007669"/>
    <property type="project" value="TreeGrafter"/>
</dbReference>
<dbReference type="GO" id="GO:0042802">
    <property type="term" value="F:identical protein binding"/>
    <property type="evidence" value="ECO:0007669"/>
    <property type="project" value="UniProtKB-ARBA"/>
</dbReference>
<feature type="binding site" evidence="6">
    <location>
        <position position="94"/>
    </location>
    <ligand>
        <name>Fe cation</name>
        <dbReference type="ChEBI" id="CHEBI:24875"/>
        <label>1</label>
    </ligand>
</feature>
<keyword evidence="3 6" id="KW-0479">Metal-binding</keyword>
<evidence type="ECO:0000259" key="8">
    <source>
        <dbReference type="PROSITE" id="PS50905"/>
    </source>
</evidence>
<dbReference type="InterPro" id="IPR009078">
    <property type="entry name" value="Ferritin-like_SF"/>
</dbReference>
<dbReference type="InterPro" id="IPR001519">
    <property type="entry name" value="Ferritin"/>
</dbReference>
<dbReference type="InterPro" id="IPR012347">
    <property type="entry name" value="Ferritin-like"/>
</dbReference>
<dbReference type="InterPro" id="IPR009040">
    <property type="entry name" value="Ferritin-like_diiron"/>
</dbReference>
<keyword evidence="2 7" id="KW-0409">Iron storage</keyword>
<dbReference type="FunFam" id="1.20.1260.10:FF:000001">
    <property type="entry name" value="Non-heme ferritin"/>
    <property type="match status" value="1"/>
</dbReference>
<dbReference type="GO" id="GO:0006879">
    <property type="term" value="P:intracellular iron ion homeostasis"/>
    <property type="evidence" value="ECO:0007669"/>
    <property type="project" value="UniProtKB-KW"/>
</dbReference>
<gene>
    <name evidence="9" type="ORF">B4O97_07005</name>
</gene>
<organism evidence="9 10">
    <name type="scientific">Marispirochaeta aestuarii</name>
    <dbReference type="NCBI Taxonomy" id="1963862"/>
    <lineage>
        <taxon>Bacteria</taxon>
        <taxon>Pseudomonadati</taxon>
        <taxon>Spirochaetota</taxon>
        <taxon>Spirochaetia</taxon>
        <taxon>Spirochaetales</taxon>
        <taxon>Spirochaetaceae</taxon>
        <taxon>Marispirochaeta</taxon>
    </lineage>
</organism>
<comment type="catalytic activity">
    <reaction evidence="7">
        <text>4 Fe(2+) + O2 + 6 H2O = 4 iron(III) oxide-hydroxide + 12 H(+)</text>
        <dbReference type="Rhea" id="RHEA:11972"/>
        <dbReference type="ChEBI" id="CHEBI:15377"/>
        <dbReference type="ChEBI" id="CHEBI:15378"/>
        <dbReference type="ChEBI" id="CHEBI:15379"/>
        <dbReference type="ChEBI" id="CHEBI:29033"/>
        <dbReference type="ChEBI" id="CHEBI:78619"/>
        <dbReference type="EC" id="1.16.3.2"/>
    </reaction>
</comment>
<dbReference type="AlphaFoldDB" id="A0A1Y1RZW0"/>
<keyword evidence="5 6" id="KW-0408">Iron</keyword>
<dbReference type="GO" id="GO:0006826">
    <property type="term" value="P:iron ion transport"/>
    <property type="evidence" value="ECO:0007669"/>
    <property type="project" value="InterPro"/>
</dbReference>
<dbReference type="SUPFAM" id="SSF47240">
    <property type="entry name" value="Ferritin-like"/>
    <property type="match status" value="1"/>
</dbReference>
<dbReference type="PANTHER" id="PTHR11431">
    <property type="entry name" value="FERRITIN"/>
    <property type="match status" value="1"/>
</dbReference>
<feature type="domain" description="Ferritin-like diiron" evidence="8">
    <location>
        <begin position="1"/>
        <end position="145"/>
    </location>
</feature>
<comment type="subcellular location">
    <subcellularLocation>
        <location evidence="7">Cytoplasm</location>
    </subcellularLocation>
</comment>
<keyword evidence="4" id="KW-0560">Oxidoreductase</keyword>